<evidence type="ECO:0000259" key="3">
    <source>
        <dbReference type="Pfam" id="PF03407"/>
    </source>
</evidence>
<feature type="transmembrane region" description="Helical" evidence="2">
    <location>
        <begin position="45"/>
        <end position="63"/>
    </location>
</feature>
<evidence type="ECO:0000256" key="1">
    <source>
        <dbReference type="SAM" id="MobiDB-lite"/>
    </source>
</evidence>
<organism evidence="4 5">
    <name type="scientific">Cinchona calisaya</name>
    <dbReference type="NCBI Taxonomy" id="153742"/>
    <lineage>
        <taxon>Eukaryota</taxon>
        <taxon>Viridiplantae</taxon>
        <taxon>Streptophyta</taxon>
        <taxon>Embryophyta</taxon>
        <taxon>Tracheophyta</taxon>
        <taxon>Spermatophyta</taxon>
        <taxon>Magnoliopsida</taxon>
        <taxon>eudicotyledons</taxon>
        <taxon>Gunneridae</taxon>
        <taxon>Pentapetalae</taxon>
        <taxon>asterids</taxon>
        <taxon>lamiids</taxon>
        <taxon>Gentianales</taxon>
        <taxon>Rubiaceae</taxon>
        <taxon>Cinchonoideae</taxon>
        <taxon>Cinchoneae</taxon>
        <taxon>Cinchona</taxon>
    </lineage>
</organism>
<dbReference type="InterPro" id="IPR044821">
    <property type="entry name" value="At1g28695/At4g15970-like"/>
</dbReference>
<dbReference type="PANTHER" id="PTHR46038:SF13">
    <property type="entry name" value="GLYCOSYLTRANSFERASE"/>
    <property type="match status" value="1"/>
</dbReference>
<protein>
    <recommendedName>
        <fullName evidence="3">Nucleotide-diphospho-sugar transferase domain-containing protein</fullName>
    </recommendedName>
</protein>
<keyword evidence="2" id="KW-0472">Membrane</keyword>
<sequence length="374" mass="43207">MDSEIGSINKIKDTEKTKTDPGGGGSQKDQQNSSQHHNHRFVHQFLKTMLVFAALALAFIVLYRSADRFQFFPTSFYNSFSSSDGFSSPDLQELKRVLKKAAMVDKTVIITTLNEAWAASNSIFDLFLNSFKIGNQTEELLNHLLVVALDQKAHAQCLKSHPYCYTLRTDGIDFSGEAYFMTADYLKMMWRRIEFLQTILEMGYNFIFTDTDIMWFRDPFPQFYPDADFQIACDYYRGNPSNLNNAPNGGFTYVKSNSKTKQFYRFWHESRNLYPGNHDQDVLNKIKRDPRIQQIGLQIKFLDTAYFGGFCQPSKDFNLVCTMHANCCVGLANKVHDLILMLEDWRKYMSQSEMNWSKQSWSVPQHCGYAVPDS</sequence>
<evidence type="ECO:0000256" key="2">
    <source>
        <dbReference type="SAM" id="Phobius"/>
    </source>
</evidence>
<feature type="domain" description="Nucleotide-diphospho-sugar transferase" evidence="3">
    <location>
        <begin position="140"/>
        <end position="338"/>
    </location>
</feature>
<feature type="compositionally biased region" description="Basic and acidic residues" evidence="1">
    <location>
        <begin position="10"/>
        <end position="19"/>
    </location>
</feature>
<name>A0ABD3AUP2_9GENT</name>
<proteinExistence type="predicted"/>
<dbReference type="Pfam" id="PF03407">
    <property type="entry name" value="Nucleotid_trans"/>
    <property type="match status" value="1"/>
</dbReference>
<dbReference type="AlphaFoldDB" id="A0ABD3AUP2"/>
<accession>A0ABD3AUP2</accession>
<dbReference type="InterPro" id="IPR005069">
    <property type="entry name" value="Nucl-diP-sugar_transferase"/>
</dbReference>
<reference evidence="4 5" key="1">
    <citation type="submission" date="2024-11" db="EMBL/GenBank/DDBJ databases">
        <title>A near-complete genome assembly of Cinchona calisaya.</title>
        <authorList>
            <person name="Lian D.C."/>
            <person name="Zhao X.W."/>
            <person name="Wei L."/>
        </authorList>
    </citation>
    <scope>NUCLEOTIDE SEQUENCE [LARGE SCALE GENOMIC DNA]</scope>
    <source>
        <tissue evidence="4">Nenye</tissue>
    </source>
</reference>
<keyword evidence="2" id="KW-0812">Transmembrane</keyword>
<evidence type="ECO:0000313" key="4">
    <source>
        <dbReference type="EMBL" id="KAL3534875.1"/>
    </source>
</evidence>
<feature type="region of interest" description="Disordered" evidence="1">
    <location>
        <begin position="1"/>
        <end position="35"/>
    </location>
</feature>
<dbReference type="PANTHER" id="PTHR46038">
    <property type="entry name" value="EXPRESSED PROTEIN-RELATED"/>
    <property type="match status" value="1"/>
</dbReference>
<dbReference type="Proteomes" id="UP001630127">
    <property type="component" value="Unassembled WGS sequence"/>
</dbReference>
<keyword evidence="5" id="KW-1185">Reference proteome</keyword>
<comment type="caution">
    <text evidence="4">The sequence shown here is derived from an EMBL/GenBank/DDBJ whole genome shotgun (WGS) entry which is preliminary data.</text>
</comment>
<evidence type="ECO:0000313" key="5">
    <source>
        <dbReference type="Proteomes" id="UP001630127"/>
    </source>
</evidence>
<keyword evidence="2" id="KW-1133">Transmembrane helix</keyword>
<gene>
    <name evidence="4" type="ORF">ACH5RR_003336</name>
</gene>
<dbReference type="EMBL" id="JBJUIK010000002">
    <property type="protein sequence ID" value="KAL3534875.1"/>
    <property type="molecule type" value="Genomic_DNA"/>
</dbReference>